<accession>A0A024UQ94</accession>
<dbReference type="RefSeq" id="XP_008862421.1">
    <property type="nucleotide sequence ID" value="XM_008864199.1"/>
</dbReference>
<proteinExistence type="predicted"/>
<sequence>MDAEEVLTRSAVALEQRRQVETTLALWSSELRSTQRRLEMMADVFMSVHQRHLDKQRTWLASQVILTVDIEEDASQSPKLYSLSIGHGLMWVYTFPYAPSVEYLEPTTRQHKPSAHLVLATWTKVAMFARPVQVDLSIQRTHDDGIWKVEVYARAIGIVVTYHVDVSHVLEEHTFHPRHISREVARARALAWLCGTTSDLAHPDSLWATCIEHMNLPSWRCICQVMTKVHSLLQSPDDLLGCSGLVSREQRGVVRFTVLDHAFSALQDGIQSALDEIEQCNQSQIRHYHSILCGPFAQAVVQIRAVDAPPHPATPLPPVLRLAFQLVIPVELGNAPEEVFIQEPVDFAVLSRLLGSTDLDLLDALHGHVVAIANPSTDSEPNVRASGLTRSVVYGPALYLCHSSHVLDRLMHIDPTRSSGKRQAQPKGAMWRTYANDRMRAARQAKPSHAHLPLESCHPNDDNRPPRAATWHPSSAVQTMFVATLSNKELEYMNGLVADVPSLPRRAVDVFLQFLDFSTMTWGALDTKVVFSGKLDVAVVDGDPVTMTLTISVNNLTAPTSLMVSARDASNRFGTTAFHVSIPWEPVETRPRHASAWVTFAHDCVSRLVLLRMNGQVDLRLRHMVPLVRRLDLMATRDVAAPGNILQYAALRNHVPGNAMSMHMGSARLNKHLRSSVLDRMRKRFAAVQLASAKAAVEWPHMVEEDAFSAEFRGILTLPLKQLHKLYKAFDAGTQQSQAGAANVRRAVLSALGSTTLRIEGEKEGASWATFHSFAEWWRVADIERRRREPPSSPVQPYATVEAPAHESNT</sequence>
<reference evidence="2" key="1">
    <citation type="submission" date="2013-12" db="EMBL/GenBank/DDBJ databases">
        <title>The Genome Sequence of Aphanomyces invadans NJM9701.</title>
        <authorList>
            <consortium name="The Broad Institute Genomics Platform"/>
            <person name="Russ C."/>
            <person name="Tyler B."/>
            <person name="van West P."/>
            <person name="Dieguez-Uribeondo J."/>
            <person name="Young S.K."/>
            <person name="Zeng Q."/>
            <person name="Gargeya S."/>
            <person name="Fitzgerald M."/>
            <person name="Abouelleil A."/>
            <person name="Alvarado L."/>
            <person name="Chapman S.B."/>
            <person name="Gainer-Dewar J."/>
            <person name="Goldberg J."/>
            <person name="Griggs A."/>
            <person name="Gujja S."/>
            <person name="Hansen M."/>
            <person name="Howarth C."/>
            <person name="Imamovic A."/>
            <person name="Ireland A."/>
            <person name="Larimer J."/>
            <person name="McCowan C."/>
            <person name="Murphy C."/>
            <person name="Pearson M."/>
            <person name="Poon T.W."/>
            <person name="Priest M."/>
            <person name="Roberts A."/>
            <person name="Saif S."/>
            <person name="Shea T."/>
            <person name="Sykes S."/>
            <person name="Wortman J."/>
            <person name="Nusbaum C."/>
            <person name="Birren B."/>
        </authorList>
    </citation>
    <scope>NUCLEOTIDE SEQUENCE [LARGE SCALE GENOMIC DNA]</scope>
    <source>
        <strain evidence="2">NJM9701</strain>
    </source>
</reference>
<dbReference type="AlphaFoldDB" id="A0A024UQ94"/>
<dbReference type="VEuPathDB" id="FungiDB:H310_01157"/>
<protein>
    <submittedName>
        <fullName evidence="2">Uncharacterized protein</fullName>
    </submittedName>
</protein>
<dbReference type="GeneID" id="20078207"/>
<dbReference type="STRING" id="157072.A0A024UQ94"/>
<organism evidence="2">
    <name type="scientific">Aphanomyces invadans</name>
    <dbReference type="NCBI Taxonomy" id="157072"/>
    <lineage>
        <taxon>Eukaryota</taxon>
        <taxon>Sar</taxon>
        <taxon>Stramenopiles</taxon>
        <taxon>Oomycota</taxon>
        <taxon>Saprolegniomycetes</taxon>
        <taxon>Saprolegniales</taxon>
        <taxon>Verrucalvaceae</taxon>
        <taxon>Aphanomyces</taxon>
    </lineage>
</organism>
<feature type="region of interest" description="Disordered" evidence="1">
    <location>
        <begin position="442"/>
        <end position="470"/>
    </location>
</feature>
<evidence type="ECO:0000313" key="2">
    <source>
        <dbReference type="EMBL" id="ETW08616.1"/>
    </source>
</evidence>
<dbReference type="EMBL" id="KI913953">
    <property type="protein sequence ID" value="ETW08616.1"/>
    <property type="molecule type" value="Genomic_DNA"/>
</dbReference>
<feature type="region of interest" description="Disordered" evidence="1">
    <location>
        <begin position="786"/>
        <end position="810"/>
    </location>
</feature>
<gene>
    <name evidence="2" type="ORF">H310_01157</name>
</gene>
<dbReference type="OrthoDB" id="75202at2759"/>
<name>A0A024UQ94_9STRA</name>
<evidence type="ECO:0000256" key="1">
    <source>
        <dbReference type="SAM" id="MobiDB-lite"/>
    </source>
</evidence>